<feature type="chain" id="PRO_5047374480" description="CshA domain-containing protein" evidence="1">
    <location>
        <begin position="25"/>
        <end position="828"/>
    </location>
</feature>
<evidence type="ECO:0000313" key="4">
    <source>
        <dbReference type="Proteomes" id="UP001167796"/>
    </source>
</evidence>
<gene>
    <name evidence="3" type="ORF">Q5H92_09385</name>
</gene>
<organism evidence="3 4">
    <name type="scientific">Hymenobacter mellowenesis</name>
    <dbReference type="NCBI Taxonomy" id="3063995"/>
    <lineage>
        <taxon>Bacteria</taxon>
        <taxon>Pseudomonadati</taxon>
        <taxon>Bacteroidota</taxon>
        <taxon>Cytophagia</taxon>
        <taxon>Cytophagales</taxon>
        <taxon>Hymenobacteraceae</taxon>
        <taxon>Hymenobacter</taxon>
    </lineage>
</organism>
<protein>
    <recommendedName>
        <fullName evidence="2">CshA domain-containing protein</fullName>
    </recommendedName>
</protein>
<proteinExistence type="predicted"/>
<dbReference type="Pfam" id="PF17963">
    <property type="entry name" value="Big_9"/>
    <property type="match status" value="1"/>
</dbReference>
<evidence type="ECO:0000256" key="1">
    <source>
        <dbReference type="SAM" id="SignalP"/>
    </source>
</evidence>
<dbReference type="InterPro" id="IPR026395">
    <property type="entry name" value="CshA_fibril"/>
</dbReference>
<feature type="signal peptide" evidence="1">
    <location>
        <begin position="1"/>
        <end position="24"/>
    </location>
</feature>
<dbReference type="SUPFAM" id="SSF63829">
    <property type="entry name" value="Calcium-dependent phosphotriesterase"/>
    <property type="match status" value="1"/>
</dbReference>
<keyword evidence="4" id="KW-1185">Reference proteome</keyword>
<feature type="domain" description="CshA" evidence="2">
    <location>
        <begin position="36"/>
        <end position="119"/>
    </location>
</feature>
<reference evidence="3" key="1">
    <citation type="submission" date="2023-07" db="EMBL/GenBank/DDBJ databases">
        <authorList>
            <person name="Kim M.K."/>
        </authorList>
    </citation>
    <scope>NUCLEOTIDE SEQUENCE</scope>
    <source>
        <strain evidence="3">M29</strain>
    </source>
</reference>
<dbReference type="Proteomes" id="UP001167796">
    <property type="component" value="Unassembled WGS sequence"/>
</dbReference>
<evidence type="ECO:0000259" key="2">
    <source>
        <dbReference type="Pfam" id="PF19076"/>
    </source>
</evidence>
<dbReference type="RefSeq" id="WP_305011254.1">
    <property type="nucleotide sequence ID" value="NZ_JAUQSX010000004.1"/>
</dbReference>
<name>A0ABT9A9P0_9BACT</name>
<sequence length="828" mass="85279">MMNQLRNIGLLLGLFLGVSPAAWARPTAVADQATTAGRTPVTFSVTANDTGAPDPATVDLDGNAGNGVRAITRTTGNGRFDVDNLGNVTFTPGATFTGTTTSISYIVLDAAGQASGTAAITVKVGPLANDDVVLITYQTARTFRPTANDAVAASGFDYATLDLDQAQAGVQPQRTLPEGVLLADPGTGDVTFTPASGYTGDVDVAYTVNDRAGAPSSPATIRLRVGGRPFVCTGEFFQISQSGTTAKLYRLSRSTSAGGQITYAANLLYDTGEQVNGLALSGQDGYLYAIGINSPYNLYQLSQDGVRNLGKVPGLPTGAGFNSATADNQGNYYLANNTTSTLYRADLKAFTASTVALSQSVKCGDIAFDPASGLLYTSRYPNDLYSIDLASANASKPVTVLSTASSGDDMGSLFFDATGTLYGAGNGGTFYLYNLSTGQSTAIGTANTSSQGDGASCAFPAEALDVVKAAGTVTRRTPTVYDVPYTIRLRNTSAAETPNVQVNEFLYSAGGTNTTFPGATSVAIVKTPALTGDLPASAANAGFTGQGNATGLLLGTQALQAGQTVGITFTVRVTYASASAVPAQAFNTAYASTATARPNAGYQMLADGTLISPDQVLDADRSTDGGTLPANRKADAPSATPVNFATATPLPVTLSEFTAVAAGASAQLAWATASELHNDRFEIERSVDGQAFGPVGRVAGHGTSSAGFRYAFADEQARRVGRRLYYRLRQVDTDGTATYSPVRVVQFGGAAALPVALYPNPARSTATLDLSGLPAGPCAVTIHDLAGRLLARYSLAGGQAHALDVRALPTGISLVRVNEQVLRFAKEE</sequence>
<dbReference type="EMBL" id="JAUQSX010000004">
    <property type="protein sequence ID" value="MDO7846567.1"/>
    <property type="molecule type" value="Genomic_DNA"/>
</dbReference>
<accession>A0ABT9A9P0</accession>
<evidence type="ECO:0000313" key="3">
    <source>
        <dbReference type="EMBL" id="MDO7846567.1"/>
    </source>
</evidence>
<comment type="caution">
    <text evidence="3">The sequence shown here is derived from an EMBL/GenBank/DDBJ whole genome shotgun (WGS) entry which is preliminary data.</text>
</comment>
<keyword evidence="1" id="KW-0732">Signal</keyword>
<dbReference type="Pfam" id="PF19076">
    <property type="entry name" value="CshA_repeat"/>
    <property type="match status" value="1"/>
</dbReference>